<dbReference type="STRING" id="1403537.Q428_05785"/>
<organism evidence="2 3">
    <name type="scientific">Fervidicella metallireducens AeB</name>
    <dbReference type="NCBI Taxonomy" id="1403537"/>
    <lineage>
        <taxon>Bacteria</taxon>
        <taxon>Bacillati</taxon>
        <taxon>Bacillota</taxon>
        <taxon>Clostridia</taxon>
        <taxon>Eubacteriales</taxon>
        <taxon>Clostridiaceae</taxon>
        <taxon>Fervidicella</taxon>
    </lineage>
</organism>
<reference evidence="2 3" key="1">
    <citation type="journal article" date="2014" name="Genome Announc.">
        <title>Draft Genome Sequence of Fervidicella metallireducens Strain AeBT, an Iron-Reducing Thermoanaerobe from the Great Artesian Basin.</title>
        <authorList>
            <person name="Patel B.K."/>
        </authorList>
    </citation>
    <scope>NUCLEOTIDE SEQUENCE [LARGE SCALE GENOMIC DNA]</scope>
    <source>
        <strain evidence="2 3">AeB</strain>
    </source>
</reference>
<evidence type="ECO:0000259" key="1">
    <source>
        <dbReference type="Pfam" id="PF13847"/>
    </source>
</evidence>
<dbReference type="InterPro" id="IPR029063">
    <property type="entry name" value="SAM-dependent_MTases_sf"/>
</dbReference>
<evidence type="ECO:0000313" key="3">
    <source>
        <dbReference type="Proteomes" id="UP000019681"/>
    </source>
</evidence>
<dbReference type="Gene3D" id="3.40.50.150">
    <property type="entry name" value="Vaccinia Virus protein VP39"/>
    <property type="match status" value="1"/>
</dbReference>
<dbReference type="OrthoDB" id="9784101at2"/>
<comment type="caution">
    <text evidence="2">The sequence shown here is derived from an EMBL/GenBank/DDBJ whole genome shotgun (WGS) entry which is preliminary data.</text>
</comment>
<keyword evidence="2" id="KW-0808">Transferase</keyword>
<dbReference type="CDD" id="cd02440">
    <property type="entry name" value="AdoMet_MTases"/>
    <property type="match status" value="1"/>
</dbReference>
<accession>A0A017RVS7</accession>
<keyword evidence="2" id="KW-0489">Methyltransferase</keyword>
<dbReference type="RefSeq" id="WP_035378970.1">
    <property type="nucleotide sequence ID" value="NZ_AZQP01000012.1"/>
</dbReference>
<dbReference type="GO" id="GO:0032259">
    <property type="term" value="P:methylation"/>
    <property type="evidence" value="ECO:0007669"/>
    <property type="project" value="UniProtKB-KW"/>
</dbReference>
<proteinExistence type="predicted"/>
<feature type="domain" description="Methyltransferase" evidence="1">
    <location>
        <begin position="34"/>
        <end position="143"/>
    </location>
</feature>
<dbReference type="AlphaFoldDB" id="A0A017RVS7"/>
<dbReference type="InterPro" id="IPR025714">
    <property type="entry name" value="Methyltranfer_dom"/>
</dbReference>
<name>A0A017RVS7_9CLOT</name>
<gene>
    <name evidence="2" type="ORF">Q428_05785</name>
</gene>
<protein>
    <submittedName>
        <fullName evidence="2">Methyltransferase</fullName>
    </submittedName>
</protein>
<dbReference type="EMBL" id="AZQP01000012">
    <property type="protein sequence ID" value="EYE88883.1"/>
    <property type="molecule type" value="Genomic_DNA"/>
</dbReference>
<dbReference type="Proteomes" id="UP000019681">
    <property type="component" value="Unassembled WGS sequence"/>
</dbReference>
<dbReference type="Pfam" id="PF13847">
    <property type="entry name" value="Methyltransf_31"/>
    <property type="match status" value="1"/>
</dbReference>
<dbReference type="GO" id="GO:0008168">
    <property type="term" value="F:methyltransferase activity"/>
    <property type="evidence" value="ECO:0007669"/>
    <property type="project" value="UniProtKB-KW"/>
</dbReference>
<evidence type="ECO:0000313" key="2">
    <source>
        <dbReference type="EMBL" id="EYE88883.1"/>
    </source>
</evidence>
<dbReference type="SUPFAM" id="SSF53335">
    <property type="entry name" value="S-adenosyl-L-methionine-dependent methyltransferases"/>
    <property type="match status" value="1"/>
</dbReference>
<sequence length="192" mass="22243">MGHKFHVSNKHKLDNEKRRELLPPEKILMDIGLRDGDKIADIGCGIGYFTFPASKIVGKSGRVYALDILPEMIEEIEQKIKENNSDNIITVLTEENNTKLEDNEVNYAFLCNVLHEAENKEVFLNEVKRIISKNGMISIVEWRKIDNEYGPPIDHRLDENHLRALLKDTGFNDVEVLHLNEHFYLVRGIKRH</sequence>
<dbReference type="PANTHER" id="PTHR43861">
    <property type="entry name" value="TRANS-ACONITATE 2-METHYLTRANSFERASE-RELATED"/>
    <property type="match status" value="1"/>
</dbReference>
<keyword evidence="3" id="KW-1185">Reference proteome</keyword>